<keyword evidence="2" id="KW-1185">Reference proteome</keyword>
<name>I7L9Q5_9LACO</name>
<dbReference type="Proteomes" id="UP000009320">
    <property type="component" value="Unassembled WGS sequence"/>
</dbReference>
<dbReference type="PATRIC" id="fig|1423758.3.peg.50"/>
<dbReference type="EMBL" id="CAKE01000004">
    <property type="protein sequence ID" value="CCI81594.1"/>
    <property type="molecule type" value="Genomic_DNA"/>
</dbReference>
<dbReference type="RefSeq" id="WP_008470407.1">
    <property type="nucleotide sequence ID" value="NZ_AYZP01000001.1"/>
</dbReference>
<comment type="caution">
    <text evidence="1">The sequence shown here is derived from an EMBL/GenBank/DDBJ whole genome shotgun (WGS) entry which is preliminary data.</text>
</comment>
<dbReference type="OrthoDB" id="1822798at2"/>
<dbReference type="STRING" id="1423758.FC41_GL000046"/>
<evidence type="ECO:0000313" key="1">
    <source>
        <dbReference type="EMBL" id="CCI81594.1"/>
    </source>
</evidence>
<organism evidence="1 2">
    <name type="scientific">Lactobacillus hominis DSM 23910 = CRBIP 24.179</name>
    <dbReference type="NCBI Taxonomy" id="1423758"/>
    <lineage>
        <taxon>Bacteria</taxon>
        <taxon>Bacillati</taxon>
        <taxon>Bacillota</taxon>
        <taxon>Bacilli</taxon>
        <taxon>Lactobacillales</taxon>
        <taxon>Lactobacillaceae</taxon>
        <taxon>Lactobacillus</taxon>
    </lineage>
</organism>
<reference evidence="1 2" key="1">
    <citation type="submission" date="2012-06" db="EMBL/GenBank/DDBJ databases">
        <title>Draft Genome Sequence of Lactobacillus hominis Strain CRBIP 24.179T, isolated from human intestine.</title>
        <authorList>
            <person name="Cousin S."/>
            <person name="Ma L."/>
            <person name="Bizet C."/>
            <person name="Loux V."/>
            <person name="Bouchier C."/>
            <person name="Clermont D."/>
            <person name="Creno S."/>
        </authorList>
    </citation>
    <scope>NUCLEOTIDE SEQUENCE [LARGE SCALE GENOMIC DNA]</scope>
    <source>
        <strain evidence="2">CRBIP 24.179T</strain>
    </source>
</reference>
<sequence length="52" mass="6016">MKVKTVGAFDTNTLDIEINKFIRDKHVVDIKFSSFFDEIDGANFLALIMYED</sequence>
<protein>
    <recommendedName>
        <fullName evidence="3">Sporulation protein Cse60</fullName>
    </recommendedName>
</protein>
<dbReference type="AlphaFoldDB" id="I7L9Q5"/>
<accession>I7L9Q5</accession>
<proteinExistence type="predicted"/>
<gene>
    <name evidence="1" type="ORF">BN55_09300</name>
</gene>
<evidence type="ECO:0008006" key="3">
    <source>
        <dbReference type="Google" id="ProtNLM"/>
    </source>
</evidence>
<evidence type="ECO:0000313" key="2">
    <source>
        <dbReference type="Proteomes" id="UP000009320"/>
    </source>
</evidence>
<dbReference type="GeneID" id="82848031"/>